<keyword evidence="7" id="KW-1133">Transmembrane helix</keyword>
<name>A0A1V8M4G4_9GAMM</name>
<evidence type="ECO:0000313" key="9">
    <source>
        <dbReference type="Proteomes" id="UP000191980"/>
    </source>
</evidence>
<feature type="active site" description="Nucleophile" evidence="5">
    <location>
        <position position="262"/>
    </location>
</feature>
<comment type="similarity">
    <text evidence="1">Belongs to the peptidase S45 family.</text>
</comment>
<sequence length="796" mass="88585">MKQKKFYQRVILTIVLMVVINCLGIYVVLLESLPALDGEYHLSGFSSQVTVDFDKKGIPNISAKSQEDAFQALGFLTARERLFQMDLLRRHMAGRLAEVMGAALKESDRWHRVMGFEQVANDIFLSLPQDQKQVLQAYADGVNQAIGSLSVLPPEFLLLGYSPSVWLPEDSLLVVLGMEADLGWTSDGERRSSIMKAALPEAVNEFFMPSIDLYTDRLLNGKASGISSQPIPKDELSALLDINDNHERYTGLVTDGPPPKGSNGWVVGSSKTWDGRAILANDMHLALRVPNIWYRAEIHYDDVQLTGLTLPGVPLMVVGSNGKVAWGFTNIEGDYVDLVSLELDPDDPKKYQTPEGFVRFGEREETVHVKGEADYTFIVQTTVWGPMLSKPLLSKSVAVHWTALDPSATDLHLLNLDKVQDVQAALTVFNQAGGPPLNALIADKQGNIGWTYTGKIPKRFGLNGSVSLSWADGSRGWNGYILPDELPHLLNPPSGFIVNANQRMLGDDYSYEIGNDFDQGYRAYRITETLTEAQNITEREMLALQLDTRVEFYRFYQQLALSLLNESNDEAQVRLKQRLTNWDGFAEKNSVGFAVLVEFRELLLDAVIAPFMQKCRQYDSEFQFSSGMVDIPLQQLLETKLPELLPDKIHYRDWDSFLLRLLVQSERNVLQQNPADLPNSLVWGGINQVSISHPFSASFPLLKNWLDMPQVTLPGCKQCVRISAADYGVSERLVVSPGHEGNGILHMPGGQSGHPLSVHYSDQQQAWVDGIASPLETGVTVHHLTFVPTSENNAGL</sequence>
<dbReference type="GO" id="GO:0016811">
    <property type="term" value="F:hydrolase activity, acting on carbon-nitrogen (but not peptide) bonds, in linear amides"/>
    <property type="evidence" value="ECO:0007669"/>
    <property type="project" value="InterPro"/>
</dbReference>
<evidence type="ECO:0000256" key="6">
    <source>
        <dbReference type="PIRSR" id="PIRSR001227-2"/>
    </source>
</evidence>
<evidence type="ECO:0000313" key="8">
    <source>
        <dbReference type="EMBL" id="OQK16457.1"/>
    </source>
</evidence>
<comment type="caution">
    <text evidence="8">The sequence shown here is derived from an EMBL/GenBank/DDBJ whole genome shotgun (WGS) entry which is preliminary data.</text>
</comment>
<keyword evidence="2" id="KW-0378">Hydrolase</keyword>
<feature type="binding site" evidence="6">
    <location>
        <position position="334"/>
    </location>
    <ligand>
        <name>Ca(2+)</name>
        <dbReference type="ChEBI" id="CHEBI:29108"/>
    </ligand>
</feature>
<dbReference type="OrthoDB" id="9760084at2"/>
<organism evidence="8 9">
    <name type="scientific">Methyloprofundus sedimenti</name>
    <dbReference type="NCBI Taxonomy" id="1420851"/>
    <lineage>
        <taxon>Bacteria</taxon>
        <taxon>Pseudomonadati</taxon>
        <taxon>Pseudomonadota</taxon>
        <taxon>Gammaproteobacteria</taxon>
        <taxon>Methylococcales</taxon>
        <taxon>Methylococcaceae</taxon>
        <taxon>Methyloprofundus</taxon>
    </lineage>
</organism>
<proteinExistence type="inferred from homology"/>
<dbReference type="Gene3D" id="2.30.120.10">
    <property type="match status" value="1"/>
</dbReference>
<dbReference type="InterPro" id="IPR043146">
    <property type="entry name" value="Penicillin_amidase_N_B-knob"/>
</dbReference>
<evidence type="ECO:0000256" key="3">
    <source>
        <dbReference type="ARBA" id="ARBA00023145"/>
    </source>
</evidence>
<evidence type="ECO:0000256" key="7">
    <source>
        <dbReference type="SAM" id="Phobius"/>
    </source>
</evidence>
<dbReference type="Gene3D" id="3.60.20.10">
    <property type="entry name" value="Glutamine Phosphoribosylpyrophosphate, subunit 1, domain 1"/>
    <property type="match status" value="1"/>
</dbReference>
<reference evidence="8 9" key="1">
    <citation type="submission" date="2015-12" db="EMBL/GenBank/DDBJ databases">
        <authorList>
            <person name="Shamseldin A."/>
            <person name="Moawad H."/>
            <person name="Abd El-Rahim W.M."/>
            <person name="Sadowsky M.J."/>
        </authorList>
    </citation>
    <scope>NUCLEOTIDE SEQUENCE [LARGE SCALE GENOMIC DNA]</scope>
    <source>
        <strain evidence="8 9">WF1</strain>
    </source>
</reference>
<dbReference type="InterPro" id="IPR014395">
    <property type="entry name" value="Pen/GL7ACA/AHL_acylase"/>
</dbReference>
<dbReference type="InterPro" id="IPR002692">
    <property type="entry name" value="S45"/>
</dbReference>
<dbReference type="STRING" id="1420851.AU255_00685"/>
<gene>
    <name evidence="8" type="ORF">AU255_00685</name>
</gene>
<dbReference type="InterPro" id="IPR043147">
    <property type="entry name" value="Penicillin_amidase_A-knob"/>
</dbReference>
<dbReference type="PANTHER" id="PTHR34218:SF4">
    <property type="entry name" value="ACYL-HOMOSERINE LACTONE ACYLASE QUIP"/>
    <property type="match status" value="1"/>
</dbReference>
<dbReference type="PIRSF" id="PIRSF001227">
    <property type="entry name" value="Pen_acylase"/>
    <property type="match status" value="1"/>
</dbReference>
<keyword evidence="6" id="KW-0106">Calcium</keyword>
<protein>
    <recommendedName>
        <fullName evidence="10">Penicillin amidase</fullName>
    </recommendedName>
</protein>
<dbReference type="CDD" id="cd03747">
    <property type="entry name" value="Ntn_PGA_like"/>
    <property type="match status" value="1"/>
</dbReference>
<dbReference type="RefSeq" id="WP_080521082.1">
    <property type="nucleotide sequence ID" value="NZ_LPUF01000001.1"/>
</dbReference>
<keyword evidence="3" id="KW-0865">Zymogen</keyword>
<comment type="subunit">
    <text evidence="4">Heterodimer of an alpha subunit and a beta subunit processed from the same precursor.</text>
</comment>
<comment type="cofactor">
    <cofactor evidence="6">
        <name>Ca(2+)</name>
        <dbReference type="ChEBI" id="CHEBI:29108"/>
    </cofactor>
    <text evidence="6">Binds 1 Ca(2+) ion per dimer.</text>
</comment>
<keyword evidence="9" id="KW-1185">Reference proteome</keyword>
<feature type="binding site" evidence="6">
    <location>
        <position position="336"/>
    </location>
    <ligand>
        <name>Ca(2+)</name>
        <dbReference type="ChEBI" id="CHEBI:29108"/>
    </ligand>
</feature>
<evidence type="ECO:0000256" key="1">
    <source>
        <dbReference type="ARBA" id="ARBA00006586"/>
    </source>
</evidence>
<dbReference type="Gene3D" id="1.10.439.10">
    <property type="entry name" value="Penicillin Amidohydrolase, domain 1"/>
    <property type="match status" value="1"/>
</dbReference>
<dbReference type="Proteomes" id="UP000191980">
    <property type="component" value="Unassembled WGS sequence"/>
</dbReference>
<evidence type="ECO:0000256" key="4">
    <source>
        <dbReference type="ARBA" id="ARBA00038735"/>
    </source>
</evidence>
<dbReference type="GO" id="GO:0046872">
    <property type="term" value="F:metal ion binding"/>
    <property type="evidence" value="ECO:0007669"/>
    <property type="project" value="UniProtKB-KW"/>
</dbReference>
<keyword evidence="7" id="KW-0472">Membrane</keyword>
<keyword evidence="6" id="KW-0479">Metal-binding</keyword>
<dbReference type="AlphaFoldDB" id="A0A1V8M4G4"/>
<keyword evidence="7" id="KW-0812">Transmembrane</keyword>
<dbReference type="Gene3D" id="1.10.1400.10">
    <property type="match status" value="1"/>
</dbReference>
<feature type="binding site" evidence="6">
    <location>
        <position position="337"/>
    </location>
    <ligand>
        <name>Ca(2+)</name>
        <dbReference type="ChEBI" id="CHEBI:29108"/>
    </ligand>
</feature>
<dbReference type="Pfam" id="PF01804">
    <property type="entry name" value="Penicil_amidase"/>
    <property type="match status" value="1"/>
</dbReference>
<dbReference type="PANTHER" id="PTHR34218">
    <property type="entry name" value="PEPTIDASE S45 PENICILLIN AMIDASE"/>
    <property type="match status" value="1"/>
</dbReference>
<evidence type="ECO:0000256" key="5">
    <source>
        <dbReference type="PIRSR" id="PIRSR001227-1"/>
    </source>
</evidence>
<evidence type="ECO:0000256" key="2">
    <source>
        <dbReference type="ARBA" id="ARBA00022801"/>
    </source>
</evidence>
<feature type="transmembrane region" description="Helical" evidence="7">
    <location>
        <begin position="7"/>
        <end position="29"/>
    </location>
</feature>
<dbReference type="SUPFAM" id="SSF56235">
    <property type="entry name" value="N-terminal nucleophile aminohydrolases (Ntn hydrolases)"/>
    <property type="match status" value="1"/>
</dbReference>
<evidence type="ECO:0008006" key="10">
    <source>
        <dbReference type="Google" id="ProtNLM"/>
    </source>
</evidence>
<dbReference type="InterPro" id="IPR023343">
    <property type="entry name" value="Penicillin_amidase_dom1"/>
</dbReference>
<dbReference type="GO" id="GO:0017000">
    <property type="term" value="P:antibiotic biosynthetic process"/>
    <property type="evidence" value="ECO:0007669"/>
    <property type="project" value="InterPro"/>
</dbReference>
<accession>A0A1V8M4G4</accession>
<dbReference type="InterPro" id="IPR029055">
    <property type="entry name" value="Ntn_hydrolases_N"/>
</dbReference>
<feature type="binding site" evidence="6">
    <location>
        <position position="189"/>
    </location>
    <ligand>
        <name>Ca(2+)</name>
        <dbReference type="ChEBI" id="CHEBI:29108"/>
    </ligand>
</feature>
<dbReference type="EMBL" id="LPUF01000001">
    <property type="protein sequence ID" value="OQK16457.1"/>
    <property type="molecule type" value="Genomic_DNA"/>
</dbReference>